<evidence type="ECO:0000256" key="3">
    <source>
        <dbReference type="ARBA" id="ARBA00023295"/>
    </source>
</evidence>
<keyword evidence="5" id="KW-0732">Signal</keyword>
<dbReference type="GO" id="GO:0005576">
    <property type="term" value="C:extracellular region"/>
    <property type="evidence" value="ECO:0007669"/>
    <property type="project" value="TreeGrafter"/>
</dbReference>
<dbReference type="InterPro" id="IPR050386">
    <property type="entry name" value="Glycosyl_hydrolase_5"/>
</dbReference>
<accession>A0A165H589</accession>
<feature type="domain" description="Glycoside hydrolase family 5" evidence="6">
    <location>
        <begin position="164"/>
        <end position="440"/>
    </location>
</feature>
<dbReference type="STRING" id="1314785.A0A165H589"/>
<keyword evidence="8" id="KW-1185">Reference proteome</keyword>
<dbReference type="FunCoup" id="A0A165H589">
    <property type="interactions" value="17"/>
</dbReference>
<dbReference type="PANTHER" id="PTHR31297:SF43">
    <property type="entry name" value="GLUCAN 1,3-BETA-GLUCOSIDASE 3"/>
    <property type="match status" value="1"/>
</dbReference>
<feature type="region of interest" description="Disordered" evidence="4">
    <location>
        <begin position="33"/>
        <end position="54"/>
    </location>
</feature>
<evidence type="ECO:0000256" key="4">
    <source>
        <dbReference type="SAM" id="MobiDB-lite"/>
    </source>
</evidence>
<reference evidence="7 8" key="1">
    <citation type="journal article" date="2016" name="Mol. Biol. Evol.">
        <title>Comparative Genomics of Early-Diverging Mushroom-Forming Fungi Provides Insights into the Origins of Lignocellulose Decay Capabilities.</title>
        <authorList>
            <person name="Nagy L.G."/>
            <person name="Riley R."/>
            <person name="Tritt A."/>
            <person name="Adam C."/>
            <person name="Daum C."/>
            <person name="Floudas D."/>
            <person name="Sun H."/>
            <person name="Yadav J.S."/>
            <person name="Pangilinan J."/>
            <person name="Larsson K.H."/>
            <person name="Matsuura K."/>
            <person name="Barry K."/>
            <person name="Labutti K."/>
            <person name="Kuo R."/>
            <person name="Ohm R.A."/>
            <person name="Bhattacharya S.S."/>
            <person name="Shirouzu T."/>
            <person name="Yoshinaga Y."/>
            <person name="Martin F.M."/>
            <person name="Grigoriev I.V."/>
            <person name="Hibbett D.S."/>
        </authorList>
    </citation>
    <scope>NUCLEOTIDE SEQUENCE [LARGE SCALE GENOMIC DNA]</scope>
    <source>
        <strain evidence="7 8">93-53</strain>
    </source>
</reference>
<feature type="region of interest" description="Disordered" evidence="4">
    <location>
        <begin position="499"/>
        <end position="564"/>
    </location>
</feature>
<name>A0A165H589_9APHY</name>
<dbReference type="GO" id="GO:0005737">
    <property type="term" value="C:cytoplasm"/>
    <property type="evidence" value="ECO:0007669"/>
    <property type="project" value="UniProtKB-ARBA"/>
</dbReference>
<dbReference type="EMBL" id="KV427607">
    <property type="protein sequence ID" value="KZT11260.1"/>
    <property type="molecule type" value="Genomic_DNA"/>
</dbReference>
<feature type="compositionally biased region" description="Polar residues" evidence="4">
    <location>
        <begin position="499"/>
        <end position="527"/>
    </location>
</feature>
<evidence type="ECO:0000256" key="5">
    <source>
        <dbReference type="SAM" id="SignalP"/>
    </source>
</evidence>
<dbReference type="FunFam" id="3.20.20.80:FF:000100">
    <property type="entry name" value="Glycoside hydrolase superfamily"/>
    <property type="match status" value="1"/>
</dbReference>
<evidence type="ECO:0000259" key="6">
    <source>
        <dbReference type="Pfam" id="PF00150"/>
    </source>
</evidence>
<proteinExistence type="inferred from homology"/>
<dbReference type="GeneID" id="63828131"/>
<keyword evidence="3" id="KW-0326">Glycosidase</keyword>
<dbReference type="RefSeq" id="XP_040769000.1">
    <property type="nucleotide sequence ID" value="XM_040911102.1"/>
</dbReference>
<dbReference type="GO" id="GO:0009251">
    <property type="term" value="P:glucan catabolic process"/>
    <property type="evidence" value="ECO:0007669"/>
    <property type="project" value="TreeGrafter"/>
</dbReference>
<dbReference type="PANTHER" id="PTHR31297">
    <property type="entry name" value="GLUCAN ENDO-1,6-BETA-GLUCOSIDASE B"/>
    <property type="match status" value="1"/>
</dbReference>
<dbReference type="AlphaFoldDB" id="A0A165H589"/>
<evidence type="ECO:0000313" key="8">
    <source>
        <dbReference type="Proteomes" id="UP000076871"/>
    </source>
</evidence>
<keyword evidence="2 7" id="KW-0378">Hydrolase</keyword>
<dbReference type="InterPro" id="IPR017853">
    <property type="entry name" value="GH"/>
</dbReference>
<evidence type="ECO:0000313" key="7">
    <source>
        <dbReference type="EMBL" id="KZT11260.1"/>
    </source>
</evidence>
<comment type="similarity">
    <text evidence="1">Belongs to the glycosyl hydrolase 5 (cellulase A) family.</text>
</comment>
<dbReference type="SUPFAM" id="SSF51445">
    <property type="entry name" value="(Trans)glycosidases"/>
    <property type="match status" value="1"/>
</dbReference>
<feature type="chain" id="PRO_5007858496" evidence="5">
    <location>
        <begin position="21"/>
        <end position="656"/>
    </location>
</feature>
<sequence length="656" mass="71598">MVLTAQYFSALLQALSLTQGYYKPSPTYSSLSASPSQGFTSDAGNTQSAYPSTSLQVSETGSAAGVQATSRPSAKSTYAHADADGCEGFTYEAPPLGDQTFPPFDQAKANVYRYRQQQSVNLGSWFVHEQWITPSVFTCAAGQQLSEIDIATGWGSTAGARAVLEHHWDTFINQTDFEYLASIGINTVRLPIGYWSLGPEFCQGTPYENVSDVYQNSWVRVARAINWAGEAGIGVLVDLHGAPGSQNGQPHSGISDGVTGLFDSPTYMNMTITLLSTLMERLVNVTNVIGIEVLNEPQNGPDLPDFYDRAIPAMRQTSPAAASFPLYIHDGFNLDQFSEYVANRTDFVVVDHHSYFVFTPSDDAESATQHTADIKSSIADSMEVASNQTRRNIVVDEWSCALTPQSLANEQDPDQSQQEFCTGQMDVYTNTTAGWGFWAYMKEDCSDDPGWCFKEAVGNALPSTFFSYGQGPLTSPEQLPSLAELMGDMNTPNTSAILSSAQETSTDTAYAPSQTSYDPETNASSTPMKRRGRSQKQRRTRSSVRRRPLASLSGMKAHRRDGQTTVMTPSQQSIAKGYSDGFLTAKIFALYGMSKLGFTNQYMSDSMAKLGPSVVASGTEGDYQEWFMKGLQDGENIVISHVGQQSDWTRNSTQGY</sequence>
<protein>
    <submittedName>
        <fullName evidence="7">Glycoside hydrolase family 5 protein</fullName>
    </submittedName>
</protein>
<gene>
    <name evidence="7" type="ORF">LAESUDRAFT_740810</name>
</gene>
<dbReference type="GO" id="GO:0009986">
    <property type="term" value="C:cell surface"/>
    <property type="evidence" value="ECO:0007669"/>
    <property type="project" value="TreeGrafter"/>
</dbReference>
<dbReference type="OrthoDB" id="1887033at2759"/>
<dbReference type="InParanoid" id="A0A165H589"/>
<dbReference type="Pfam" id="PF00150">
    <property type="entry name" value="Cellulase"/>
    <property type="match status" value="1"/>
</dbReference>
<feature type="compositionally biased region" description="Polar residues" evidence="4">
    <location>
        <begin position="37"/>
        <end position="54"/>
    </location>
</feature>
<dbReference type="Gene3D" id="3.20.20.80">
    <property type="entry name" value="Glycosidases"/>
    <property type="match status" value="1"/>
</dbReference>
<organism evidence="7 8">
    <name type="scientific">Laetiporus sulphureus 93-53</name>
    <dbReference type="NCBI Taxonomy" id="1314785"/>
    <lineage>
        <taxon>Eukaryota</taxon>
        <taxon>Fungi</taxon>
        <taxon>Dikarya</taxon>
        <taxon>Basidiomycota</taxon>
        <taxon>Agaricomycotina</taxon>
        <taxon>Agaricomycetes</taxon>
        <taxon>Polyporales</taxon>
        <taxon>Laetiporus</taxon>
    </lineage>
</organism>
<dbReference type="Proteomes" id="UP000076871">
    <property type="component" value="Unassembled WGS sequence"/>
</dbReference>
<dbReference type="InterPro" id="IPR001547">
    <property type="entry name" value="Glyco_hydro_5"/>
</dbReference>
<evidence type="ECO:0000256" key="1">
    <source>
        <dbReference type="ARBA" id="ARBA00005641"/>
    </source>
</evidence>
<feature type="compositionally biased region" description="Basic residues" evidence="4">
    <location>
        <begin position="528"/>
        <end position="548"/>
    </location>
</feature>
<evidence type="ECO:0000256" key="2">
    <source>
        <dbReference type="ARBA" id="ARBA00022801"/>
    </source>
</evidence>
<feature type="signal peptide" evidence="5">
    <location>
        <begin position="1"/>
        <end position="20"/>
    </location>
</feature>
<dbReference type="GO" id="GO:0046557">
    <property type="term" value="F:glucan endo-1,6-beta-glucosidase activity"/>
    <property type="evidence" value="ECO:0007669"/>
    <property type="project" value="TreeGrafter"/>
</dbReference>